<comment type="function">
    <text evidence="3">Is involved in the conjugation of reduced glutathione to a wide number of exogenous and endogenous hydrophobic electrophiles.</text>
</comment>
<dbReference type="CDD" id="cd03185">
    <property type="entry name" value="GST_C_Tau"/>
    <property type="match status" value="1"/>
</dbReference>
<dbReference type="EC" id="2.5.1.18" evidence="3"/>
<protein>
    <recommendedName>
        <fullName evidence="3">Glutathione S-transferase</fullName>
        <ecNumber evidence="3">2.5.1.18</ecNumber>
    </recommendedName>
</protein>
<dbReference type="Gene3D" id="1.20.1050.10">
    <property type="match status" value="1"/>
</dbReference>
<dbReference type="SUPFAM" id="SSF47616">
    <property type="entry name" value="GST C-terminal domain-like"/>
    <property type="match status" value="1"/>
</dbReference>
<dbReference type="GO" id="GO:0005737">
    <property type="term" value="C:cytoplasm"/>
    <property type="evidence" value="ECO:0000318"/>
    <property type="project" value="GO_Central"/>
</dbReference>
<dbReference type="InterPro" id="IPR036249">
    <property type="entry name" value="Thioredoxin-like_sf"/>
</dbReference>
<dbReference type="EMBL" id="LFYR01000839">
    <property type="protein sequence ID" value="KMZ68451.1"/>
    <property type="molecule type" value="Genomic_DNA"/>
</dbReference>
<reference evidence="7" key="1">
    <citation type="journal article" date="2016" name="Nature">
        <title>The genome of the seagrass Zostera marina reveals angiosperm adaptation to the sea.</title>
        <authorList>
            <person name="Olsen J.L."/>
            <person name="Rouze P."/>
            <person name="Verhelst B."/>
            <person name="Lin Y.-C."/>
            <person name="Bayer T."/>
            <person name="Collen J."/>
            <person name="Dattolo E."/>
            <person name="De Paoli E."/>
            <person name="Dittami S."/>
            <person name="Maumus F."/>
            <person name="Michel G."/>
            <person name="Kersting A."/>
            <person name="Lauritano C."/>
            <person name="Lohaus R."/>
            <person name="Toepel M."/>
            <person name="Tonon T."/>
            <person name="Vanneste K."/>
            <person name="Amirebrahimi M."/>
            <person name="Brakel J."/>
            <person name="Bostroem C."/>
            <person name="Chovatia M."/>
            <person name="Grimwood J."/>
            <person name="Jenkins J.W."/>
            <person name="Jueterbock A."/>
            <person name="Mraz A."/>
            <person name="Stam W.T."/>
            <person name="Tice H."/>
            <person name="Bornberg-Bauer E."/>
            <person name="Green P.J."/>
            <person name="Pearson G.A."/>
            <person name="Procaccini G."/>
            <person name="Duarte C.M."/>
            <person name="Schmutz J."/>
            <person name="Reusch T.B.H."/>
            <person name="Van de Peer Y."/>
        </authorList>
    </citation>
    <scope>NUCLEOTIDE SEQUENCE [LARGE SCALE GENOMIC DNA]</scope>
    <source>
        <strain evidence="7">cv. Finnish</strain>
    </source>
</reference>
<dbReference type="Pfam" id="PF02798">
    <property type="entry name" value="GST_N"/>
    <property type="match status" value="1"/>
</dbReference>
<dbReference type="Proteomes" id="UP000036987">
    <property type="component" value="Unassembled WGS sequence"/>
</dbReference>
<evidence type="ECO:0000259" key="5">
    <source>
        <dbReference type="PROSITE" id="PS50405"/>
    </source>
</evidence>
<keyword evidence="7" id="KW-1185">Reference proteome</keyword>
<gene>
    <name evidence="6" type="ORF">ZOSMA_23G01090</name>
</gene>
<dbReference type="GO" id="GO:0006749">
    <property type="term" value="P:glutathione metabolic process"/>
    <property type="evidence" value="ECO:0000318"/>
    <property type="project" value="GO_Central"/>
</dbReference>
<dbReference type="InterPro" id="IPR004045">
    <property type="entry name" value="Glutathione_S-Trfase_N"/>
</dbReference>
<dbReference type="InterPro" id="IPR036282">
    <property type="entry name" value="Glutathione-S-Trfase_C_sf"/>
</dbReference>
<dbReference type="SFLD" id="SFLDG00358">
    <property type="entry name" value="Main_(cytGST)"/>
    <property type="match status" value="1"/>
</dbReference>
<evidence type="ECO:0000259" key="4">
    <source>
        <dbReference type="PROSITE" id="PS50404"/>
    </source>
</evidence>
<feature type="domain" description="GST C-terminal" evidence="5">
    <location>
        <begin position="90"/>
        <end position="219"/>
    </location>
</feature>
<dbReference type="PROSITE" id="PS50404">
    <property type="entry name" value="GST_NTER"/>
    <property type="match status" value="1"/>
</dbReference>
<comment type="caution">
    <text evidence="6">The sequence shown here is derived from an EMBL/GenBank/DDBJ whole genome shotgun (WGS) entry which is preliminary data.</text>
</comment>
<evidence type="ECO:0000256" key="2">
    <source>
        <dbReference type="ARBA" id="ARBA00047960"/>
    </source>
</evidence>
<dbReference type="STRING" id="29655.A0A0K9PHL7"/>
<dbReference type="PANTHER" id="PTHR11260:SF788">
    <property type="entry name" value="GLUTATHIONE TRANSFERASE"/>
    <property type="match status" value="1"/>
</dbReference>
<dbReference type="GO" id="GO:0004364">
    <property type="term" value="F:glutathione transferase activity"/>
    <property type="evidence" value="ECO:0000318"/>
    <property type="project" value="GO_Central"/>
</dbReference>
<dbReference type="OrthoDB" id="202840at2759"/>
<organism evidence="6 7">
    <name type="scientific">Zostera marina</name>
    <name type="common">Eelgrass</name>
    <dbReference type="NCBI Taxonomy" id="29655"/>
    <lineage>
        <taxon>Eukaryota</taxon>
        <taxon>Viridiplantae</taxon>
        <taxon>Streptophyta</taxon>
        <taxon>Embryophyta</taxon>
        <taxon>Tracheophyta</taxon>
        <taxon>Spermatophyta</taxon>
        <taxon>Magnoliopsida</taxon>
        <taxon>Liliopsida</taxon>
        <taxon>Zosteraceae</taxon>
        <taxon>Zostera</taxon>
    </lineage>
</organism>
<feature type="domain" description="GST N-terminal" evidence="4">
    <location>
        <begin position="4"/>
        <end position="83"/>
    </location>
</feature>
<accession>A0A0K9PHL7</accession>
<proteinExistence type="inferred from homology"/>
<dbReference type="AlphaFoldDB" id="A0A0K9PHL7"/>
<keyword evidence="1 3" id="KW-0808">Transferase</keyword>
<dbReference type="SFLD" id="SFLDS00019">
    <property type="entry name" value="Glutathione_Transferase_(cytos"/>
    <property type="match status" value="1"/>
</dbReference>
<dbReference type="InterPro" id="IPR045073">
    <property type="entry name" value="Omega/Tau-like"/>
</dbReference>
<dbReference type="PANTHER" id="PTHR11260">
    <property type="entry name" value="GLUTATHIONE S-TRANSFERASE, GST, SUPERFAMILY, GST DOMAIN CONTAINING"/>
    <property type="match status" value="1"/>
</dbReference>
<evidence type="ECO:0000256" key="3">
    <source>
        <dbReference type="RuleBase" id="RU369102"/>
    </source>
</evidence>
<comment type="catalytic activity">
    <reaction evidence="2 3">
        <text>RX + glutathione = an S-substituted glutathione + a halide anion + H(+)</text>
        <dbReference type="Rhea" id="RHEA:16437"/>
        <dbReference type="ChEBI" id="CHEBI:15378"/>
        <dbReference type="ChEBI" id="CHEBI:16042"/>
        <dbReference type="ChEBI" id="CHEBI:17792"/>
        <dbReference type="ChEBI" id="CHEBI:57925"/>
        <dbReference type="ChEBI" id="CHEBI:90779"/>
        <dbReference type="EC" id="2.5.1.18"/>
    </reaction>
</comment>
<evidence type="ECO:0000313" key="7">
    <source>
        <dbReference type="Proteomes" id="UP000036987"/>
    </source>
</evidence>
<name>A0A0K9PHL7_ZOSMR</name>
<dbReference type="InterPro" id="IPR040079">
    <property type="entry name" value="Glutathione_S-Trfase"/>
</dbReference>
<dbReference type="InterPro" id="IPR045074">
    <property type="entry name" value="GST_C_Tau"/>
</dbReference>
<dbReference type="SUPFAM" id="SSF52833">
    <property type="entry name" value="Thioredoxin-like"/>
    <property type="match status" value="1"/>
</dbReference>
<comment type="similarity">
    <text evidence="3">Belongs to the GST superfamily.</text>
</comment>
<keyword evidence="3" id="KW-0963">Cytoplasm</keyword>
<dbReference type="PROSITE" id="PS50405">
    <property type="entry name" value="GST_CTER"/>
    <property type="match status" value="1"/>
</dbReference>
<evidence type="ECO:0000313" key="6">
    <source>
        <dbReference type="EMBL" id="KMZ68451.1"/>
    </source>
</evidence>
<dbReference type="SFLD" id="SFLDG01152">
    <property type="entry name" value="Main.3:_Omega-_and_Tau-like"/>
    <property type="match status" value="1"/>
</dbReference>
<dbReference type="GO" id="GO:0005829">
    <property type="term" value="C:cytosol"/>
    <property type="evidence" value="ECO:0007669"/>
    <property type="project" value="UniProtKB-SubCell"/>
</dbReference>
<sequence length="230" mass="26139">MSETGVKLFGKLESPFVLRVELALKLKGVEYEYVYGPLPDVIARELKNNIVNEKDPVLIHDGKPIAESLVIIEYIDEIWKGTGRSILPTDPYERAVARFLAKYADDKLMADIIGVYLKVGKEQKKSLELMKTKQRVFGNALKGKKFFGGDCIGYLDIVLGIIPYWIQAIKQVSDVKEDEVEDDVDVAHLRVWSRNFLSLEFVKDKLPPFEKLIEMLKKAKGNINIQAVCH</sequence>
<evidence type="ECO:0000256" key="1">
    <source>
        <dbReference type="ARBA" id="ARBA00022679"/>
    </source>
</evidence>
<comment type="subcellular location">
    <subcellularLocation>
        <location evidence="3">Cytoplasm</location>
        <location evidence="3">Cytosol</location>
    </subcellularLocation>
</comment>
<dbReference type="Gene3D" id="3.40.30.10">
    <property type="entry name" value="Glutaredoxin"/>
    <property type="match status" value="1"/>
</dbReference>
<dbReference type="InterPro" id="IPR010987">
    <property type="entry name" value="Glutathione-S-Trfase_C-like"/>
</dbReference>